<accession>A0A1B2HN26</accession>
<dbReference type="EMBL" id="CP016793">
    <property type="protein sequence ID" value="ANZ39106.1"/>
    <property type="molecule type" value="Genomic_DNA"/>
</dbReference>
<dbReference type="RefSeq" id="WP_065917449.1">
    <property type="nucleotide sequence ID" value="NZ_CP016793.1"/>
</dbReference>
<sequence length="1121" mass="125223">MSRTVHTGQFRLTRLQIVNWGTFSGYKDFPIDERGVLLTGPSGSGKSSLMDAHSLTLLPTHDQRFNASADLTARGAKQNSRNVAAYVRGAWSETNDEHEQSKVRYLRAGKPTWSAVASTYDDGLGSVTTAVVVKWFTGAENDGSAMSTMHQLHDGHFDLSELGEWADRKFDTRWFKKERPEVRFPSGQEAYLKELGRRIGLDHTGTALSLLGKAKAMKNVGDLNFFIRDNMLDRPESFEAAERMLQVFTPLNEAYVTAKRAAAQEMVLREVPENWNLYQQSKNDHSTAENLRGATLERYVRALLLAALSIELEQLRASVEQLEAQLESQVEHRETTQRTLIGLERQLSEQNAGLQLLEAEQRQLSLEARTAKERFDRYSGFVLRLELSVPQDESAFHDLCARIPELADSARQEKQLLEPEAHGAIADKIQAQRDHDERDTELRRLRSAPSLIPGPAIARREAIARATGVPLQALPYAAELIDIAEGEERWLPAAEKVLRSFGMRLLVPEKYKDVVRRFIDTNDMRGVLDSSIVSAVSAHMPKPARNRLAGKLSVDEQHPHGRWLAAQLARQFDHVCVETADDLEDHRLAVTVNGTIKMPGNHYRKDDRPELTRRSSYILGVNTATKRQALEDEVLALAEHLSTAKAKARALADHLGTLTSRIEAANALAESTSWKELDLWTPTHAARELGEQIAAIRADDVDLRRLEAQRDTAQREFETAFSEWQQTSQRISAESALQTELADRRHSEQAKPYTVIDEERAYLDEVCAEIELIATSSTITEVRKTLDRELSNRVSKAKSSQELAATKIRNAIAAFLKEWEDYAPDNGDDDVNLTGASYAALHTEIVTRRLPVAMEKLQHLISNDMVPSIAMLQRAIDVAARQIEDRVGWVNAGLRRVEFNEGTHLQIAYTANPSADVKVFRDAVDEIMRKAATVKNDREQHAAQFHRVKALMKQFTAEGAAADRWRRNVLDVRNGYSFYGREIDGDDVTVHTYRNTATNSGGEQEKLVAFCLAAALSYNLADPDTGGRPRFGTLMLDEAFSKSDENFSAQALSAFDEFGFQLMIAAPIRMTGIVEPYIGQAILVDKRTTADGARSTGRAATFGELAARRYSDEDGGVLATA</sequence>
<dbReference type="GO" id="GO:0006302">
    <property type="term" value="P:double-strand break repair"/>
    <property type="evidence" value="ECO:0007669"/>
    <property type="project" value="TreeGrafter"/>
</dbReference>
<dbReference type="GO" id="GO:0000731">
    <property type="term" value="P:DNA synthesis involved in DNA repair"/>
    <property type="evidence" value="ECO:0007669"/>
    <property type="project" value="TreeGrafter"/>
</dbReference>
<keyword evidence="2" id="KW-0234">DNA repair</keyword>
<keyword evidence="3" id="KW-0742">SOS response</keyword>
<gene>
    <name evidence="5" type="ORF">BBK82_26560</name>
</gene>
<dbReference type="OrthoDB" id="174137at2"/>
<evidence type="ECO:0000256" key="2">
    <source>
        <dbReference type="ARBA" id="ARBA00023204"/>
    </source>
</evidence>
<evidence type="ECO:0008006" key="7">
    <source>
        <dbReference type="Google" id="ProtNLM"/>
    </source>
</evidence>
<dbReference type="SUPFAM" id="SSF52540">
    <property type="entry name" value="P-loop containing nucleoside triphosphate hydrolases"/>
    <property type="match status" value="1"/>
</dbReference>
<dbReference type="GO" id="GO:0009432">
    <property type="term" value="P:SOS response"/>
    <property type="evidence" value="ECO:0007669"/>
    <property type="project" value="UniProtKB-KW"/>
</dbReference>
<feature type="coiled-coil region" evidence="4">
    <location>
        <begin position="696"/>
        <end position="723"/>
    </location>
</feature>
<keyword evidence="1" id="KW-0227">DNA damage</keyword>
<proteinExistence type="predicted"/>
<keyword evidence="6" id="KW-1185">Reference proteome</keyword>
<keyword evidence="4" id="KW-0175">Coiled coil</keyword>
<dbReference type="AlphaFoldDB" id="A0A1B2HN26"/>
<dbReference type="Proteomes" id="UP000093053">
    <property type="component" value="Chromosome"/>
</dbReference>
<protein>
    <recommendedName>
        <fullName evidence="7">ATP-binding protein</fullName>
    </recommendedName>
</protein>
<dbReference type="STRING" id="1586287.BBK82_26560"/>
<dbReference type="KEGG" id="led:BBK82_26560"/>
<dbReference type="PANTHER" id="PTHR32182">
    <property type="entry name" value="DNA REPLICATION AND REPAIR PROTEIN RECF"/>
    <property type="match status" value="1"/>
</dbReference>
<dbReference type="Pfam" id="PF13555">
    <property type="entry name" value="AAA_29"/>
    <property type="match status" value="1"/>
</dbReference>
<evidence type="ECO:0000313" key="6">
    <source>
        <dbReference type="Proteomes" id="UP000093053"/>
    </source>
</evidence>
<reference evidence="5 6" key="1">
    <citation type="submission" date="2016-07" db="EMBL/GenBank/DDBJ databases">
        <title>Complete genome sequence of the Lentzea guizhouensis DHS C013.</title>
        <authorList>
            <person name="Cao C."/>
        </authorList>
    </citation>
    <scope>NUCLEOTIDE SEQUENCE [LARGE SCALE GENOMIC DNA]</scope>
    <source>
        <strain evidence="5 6">DHS C013</strain>
    </source>
</reference>
<dbReference type="InterPro" id="IPR027417">
    <property type="entry name" value="P-loop_NTPase"/>
</dbReference>
<evidence type="ECO:0000256" key="3">
    <source>
        <dbReference type="ARBA" id="ARBA00023236"/>
    </source>
</evidence>
<name>A0A1B2HN26_9PSEU</name>
<dbReference type="PANTHER" id="PTHR32182:SF0">
    <property type="entry name" value="DNA REPLICATION AND REPAIR PROTEIN RECF"/>
    <property type="match status" value="1"/>
</dbReference>
<evidence type="ECO:0000256" key="4">
    <source>
        <dbReference type="SAM" id="Coils"/>
    </source>
</evidence>
<evidence type="ECO:0000256" key="1">
    <source>
        <dbReference type="ARBA" id="ARBA00022763"/>
    </source>
</evidence>
<dbReference type="Pfam" id="PF13558">
    <property type="entry name" value="SbcC_Walker_B"/>
    <property type="match status" value="1"/>
</dbReference>
<dbReference type="Gene3D" id="3.40.50.300">
    <property type="entry name" value="P-loop containing nucleotide triphosphate hydrolases"/>
    <property type="match status" value="1"/>
</dbReference>
<organism evidence="5 6">
    <name type="scientific">Lentzea guizhouensis</name>
    <dbReference type="NCBI Taxonomy" id="1586287"/>
    <lineage>
        <taxon>Bacteria</taxon>
        <taxon>Bacillati</taxon>
        <taxon>Actinomycetota</taxon>
        <taxon>Actinomycetes</taxon>
        <taxon>Pseudonocardiales</taxon>
        <taxon>Pseudonocardiaceae</taxon>
        <taxon>Lentzea</taxon>
    </lineage>
</organism>
<evidence type="ECO:0000313" key="5">
    <source>
        <dbReference type="EMBL" id="ANZ39106.1"/>
    </source>
</evidence>
<feature type="coiled-coil region" evidence="4">
    <location>
        <begin position="305"/>
        <end position="374"/>
    </location>
</feature>